<name>A0ABY9RES7_9BURK</name>
<sequence>MSRFLLRFTFFLLLVYGGLCLAMYIVQDSLIYYPIKTSHKNDKNAVTVRLNDEDIVVAYQASEGERPVASGLASEQMSVEQTTTQRSMALLYFGGNAEDVSLSLPLLAKAFPRVSIHAMHYRSYGGSTGQASQKYLFADGLALYDQLKREYQTVMVMGRSLGSGVATYVASQRPVPQLILVTPFYSLEKVAQDQYPYLPVRLLLRDKFESYHYAPMVKANVLMLVAEWDQLTPLAGSVKLKQEFNAAQAVELIVIKQAWHNSISNQPGYLEALRRFGAR</sequence>
<keyword evidence="2" id="KW-1185">Reference proteome</keyword>
<dbReference type="GO" id="GO:0016787">
    <property type="term" value="F:hydrolase activity"/>
    <property type="evidence" value="ECO:0007669"/>
    <property type="project" value="UniProtKB-KW"/>
</dbReference>
<dbReference type="SUPFAM" id="SSF53474">
    <property type="entry name" value="alpha/beta-Hydrolases"/>
    <property type="match status" value="1"/>
</dbReference>
<dbReference type="Gene3D" id="3.40.50.1820">
    <property type="entry name" value="alpha/beta hydrolase"/>
    <property type="match status" value="1"/>
</dbReference>
<dbReference type="InterPro" id="IPR029058">
    <property type="entry name" value="AB_hydrolase_fold"/>
</dbReference>
<dbReference type="RefSeq" id="WP_309480846.1">
    <property type="nucleotide sequence ID" value="NZ_CP133720.1"/>
</dbReference>
<dbReference type="Proteomes" id="UP001181355">
    <property type="component" value="Chromosome"/>
</dbReference>
<protein>
    <submittedName>
        <fullName evidence="1">Alpha/beta hydrolase</fullName>
    </submittedName>
</protein>
<evidence type="ECO:0000313" key="2">
    <source>
        <dbReference type="Proteomes" id="UP001181355"/>
    </source>
</evidence>
<dbReference type="EMBL" id="CP133720">
    <property type="protein sequence ID" value="WMW79348.1"/>
    <property type="molecule type" value="Genomic_DNA"/>
</dbReference>
<dbReference type="PANTHER" id="PTHR12277">
    <property type="entry name" value="ALPHA/BETA HYDROLASE DOMAIN-CONTAINING PROTEIN"/>
    <property type="match status" value="1"/>
</dbReference>
<organism evidence="1 2">
    <name type="scientific">Undibacterium cyanobacteriorum</name>
    <dbReference type="NCBI Taxonomy" id="3073561"/>
    <lineage>
        <taxon>Bacteria</taxon>
        <taxon>Pseudomonadati</taxon>
        <taxon>Pseudomonadota</taxon>
        <taxon>Betaproteobacteria</taxon>
        <taxon>Burkholderiales</taxon>
        <taxon>Oxalobacteraceae</taxon>
        <taxon>Undibacterium</taxon>
    </lineage>
</organism>
<reference evidence="1" key="1">
    <citation type="submission" date="2023-09" db="EMBL/GenBank/DDBJ databases">
        <title>Undibacterium sp. 20NA77.5 isolated from freshwater.</title>
        <authorList>
            <person name="Le V."/>
            <person name="Ko S.-R."/>
            <person name="Ahn C.-Y."/>
            <person name="Oh H.-M."/>
        </authorList>
    </citation>
    <scope>NUCLEOTIDE SEQUENCE</scope>
    <source>
        <strain evidence="1">20NA77.5</strain>
    </source>
</reference>
<accession>A0ABY9RES7</accession>
<evidence type="ECO:0000313" key="1">
    <source>
        <dbReference type="EMBL" id="WMW79348.1"/>
    </source>
</evidence>
<gene>
    <name evidence="1" type="ORF">RF679_11890</name>
</gene>
<keyword evidence="1" id="KW-0378">Hydrolase</keyword>
<proteinExistence type="predicted"/>